<sequence length="197" mass="23141">MDKITLLDELVEVAAKPVLQARNYWHASVYNVLKAKKDSINDDNKYFLELKADILSIKRLWKEELDTLHSWGKKQDMPSTSEISETISNMEKKCETEVLNGKAVFKNGDEPDKDDLEFLERYSSIKNINERLTCMEEDYLYCRIRDYIVLNIYQFLSQNMEFAINILKDDTDEVIKKMSDLISKYADMGMYADMEED</sequence>
<evidence type="ECO:0000313" key="2">
    <source>
        <dbReference type="EMBL" id="OBR90210.1"/>
    </source>
</evidence>
<dbReference type="AlphaFoldDB" id="A0A170NM07"/>
<dbReference type="Proteomes" id="UP000077384">
    <property type="component" value="Unassembled WGS sequence"/>
</dbReference>
<dbReference type="EMBL" id="LITQ01000021">
    <property type="protein sequence ID" value="OAA92288.1"/>
    <property type="molecule type" value="Genomic_DNA"/>
</dbReference>
<organism evidence="1 3">
    <name type="scientific">Clostridium coskatii</name>
    <dbReference type="NCBI Taxonomy" id="1705578"/>
    <lineage>
        <taxon>Bacteria</taxon>
        <taxon>Bacillati</taxon>
        <taxon>Bacillota</taxon>
        <taxon>Clostridia</taxon>
        <taxon>Eubacteriales</taxon>
        <taxon>Clostridiaceae</taxon>
        <taxon>Clostridium</taxon>
    </lineage>
</organism>
<gene>
    <name evidence="2" type="ORF">CLCOS_41120</name>
    <name evidence="1" type="ORF">WX73_01104</name>
</gene>
<dbReference type="PATRIC" id="fig|1705578.3.peg.1497"/>
<dbReference type="EMBL" id="LROR01000102">
    <property type="protein sequence ID" value="OBR90210.1"/>
    <property type="molecule type" value="Genomic_DNA"/>
</dbReference>
<protein>
    <submittedName>
        <fullName evidence="1">Uncharacterized protein</fullName>
    </submittedName>
</protein>
<evidence type="ECO:0000313" key="3">
    <source>
        <dbReference type="Proteomes" id="UP000077384"/>
    </source>
</evidence>
<accession>A0A170NM07</accession>
<evidence type="ECO:0000313" key="4">
    <source>
        <dbReference type="Proteomes" id="UP000093694"/>
    </source>
</evidence>
<dbReference type="Proteomes" id="UP000093694">
    <property type="component" value="Unassembled WGS sequence"/>
</dbReference>
<dbReference type="RefSeq" id="WP_063601640.1">
    <property type="nucleotide sequence ID" value="NZ_LITQ01000021.1"/>
</dbReference>
<name>A0A170NM07_9CLOT</name>
<keyword evidence="4" id="KW-1185">Reference proteome</keyword>
<proteinExistence type="predicted"/>
<evidence type="ECO:0000313" key="1">
    <source>
        <dbReference type="EMBL" id="OAA92288.1"/>
    </source>
</evidence>
<reference evidence="2 4" key="2">
    <citation type="journal article" date="2016" name="Front. Microbiol.">
        <title>Industrial Acetogenic Biocatalysts: A Comparative Metabolic and Genomic Analysis.</title>
        <authorList>
            <person name="Bengelsdorf F."/>
            <person name="Poehlein A."/>
            <person name="Sonja S."/>
            <person name="Erz C."/>
            <person name="Hummel T."/>
            <person name="Hoffmeister S."/>
            <person name="Daniel R."/>
            <person name="Durre P."/>
        </authorList>
    </citation>
    <scope>NUCLEOTIDE SEQUENCE [LARGE SCALE GENOMIC DNA]</scope>
    <source>
        <strain evidence="2 4">PTA-10522</strain>
    </source>
</reference>
<reference evidence="1 3" key="1">
    <citation type="journal article" date="2015" name="Biotechnol. Bioeng.">
        <title>Genome sequence and phenotypic characterization of Caulobacter segnis.</title>
        <authorList>
            <person name="Patel S."/>
            <person name="Fletcher B."/>
            <person name="Scott D.C."/>
            <person name="Ely B."/>
        </authorList>
    </citation>
    <scope>NUCLEOTIDE SEQUENCE [LARGE SCALE GENOMIC DNA]</scope>
    <source>
        <strain evidence="1 3">PS02</strain>
    </source>
</reference>
<comment type="caution">
    <text evidence="1">The sequence shown here is derived from an EMBL/GenBank/DDBJ whole genome shotgun (WGS) entry which is preliminary data.</text>
</comment>